<feature type="region of interest" description="Disordered" evidence="1">
    <location>
        <begin position="81"/>
        <end position="151"/>
    </location>
</feature>
<dbReference type="AlphaFoldDB" id="A0A6J2KJ90"/>
<sequence length="151" mass="17011">MFDIAVIKGFGSFTFLEFLSIDRMLLVLVFLKIDIAFSFAFRISLTAAISWLLLELLCSSITEKEILTTCQVIIKITASHWQSTPKGRKRERSTGQSLDPAAKQQQTRVPPHSTCQVIIKITASHQQSPPKERKREHSTGRSLDPAAKQQQ</sequence>
<name>A0A6J2KJ90_BOMMA</name>
<dbReference type="KEGG" id="bman:114251530"/>
<dbReference type="GeneID" id="114251530"/>
<dbReference type="Proteomes" id="UP000504629">
    <property type="component" value="Unplaced"/>
</dbReference>
<keyword evidence="2" id="KW-1185">Reference proteome</keyword>
<reference evidence="3" key="1">
    <citation type="submission" date="2025-08" db="UniProtKB">
        <authorList>
            <consortium name="RefSeq"/>
        </authorList>
    </citation>
    <scope>IDENTIFICATION</scope>
    <source>
        <tissue evidence="3">Silk gland</tissue>
    </source>
</reference>
<evidence type="ECO:0000313" key="2">
    <source>
        <dbReference type="Proteomes" id="UP000504629"/>
    </source>
</evidence>
<proteinExistence type="predicted"/>
<protein>
    <submittedName>
        <fullName evidence="3">Uncharacterized protein LOC114251530</fullName>
    </submittedName>
</protein>
<dbReference type="RefSeq" id="XP_028041618.1">
    <property type="nucleotide sequence ID" value="XM_028185817.1"/>
</dbReference>
<evidence type="ECO:0000256" key="1">
    <source>
        <dbReference type="SAM" id="MobiDB-lite"/>
    </source>
</evidence>
<feature type="compositionally biased region" description="Polar residues" evidence="1">
    <location>
        <begin position="103"/>
        <end position="116"/>
    </location>
</feature>
<accession>A0A6J2KJ90</accession>
<organism evidence="2 3">
    <name type="scientific">Bombyx mandarina</name>
    <name type="common">Wild silk moth</name>
    <name type="synonym">Wild silkworm</name>
    <dbReference type="NCBI Taxonomy" id="7092"/>
    <lineage>
        <taxon>Eukaryota</taxon>
        <taxon>Metazoa</taxon>
        <taxon>Ecdysozoa</taxon>
        <taxon>Arthropoda</taxon>
        <taxon>Hexapoda</taxon>
        <taxon>Insecta</taxon>
        <taxon>Pterygota</taxon>
        <taxon>Neoptera</taxon>
        <taxon>Endopterygota</taxon>
        <taxon>Lepidoptera</taxon>
        <taxon>Glossata</taxon>
        <taxon>Ditrysia</taxon>
        <taxon>Bombycoidea</taxon>
        <taxon>Bombycidae</taxon>
        <taxon>Bombycinae</taxon>
        <taxon>Bombyx</taxon>
    </lineage>
</organism>
<feature type="compositionally biased region" description="Basic and acidic residues" evidence="1">
    <location>
        <begin position="130"/>
        <end position="139"/>
    </location>
</feature>
<gene>
    <name evidence="3" type="primary">LOC114251530</name>
</gene>
<evidence type="ECO:0000313" key="3">
    <source>
        <dbReference type="RefSeq" id="XP_028041618.1"/>
    </source>
</evidence>